<comment type="caution">
    <text evidence="2">The sequence shown here is derived from an EMBL/GenBank/DDBJ whole genome shotgun (WGS) entry which is preliminary data.</text>
</comment>
<name>A0A4U0UB60_9PEZI</name>
<dbReference type="AlphaFoldDB" id="A0A4U0UB60"/>
<gene>
    <name evidence="2" type="ORF">B0A50_01207</name>
</gene>
<accession>A0A4U0UB60</accession>
<proteinExistence type="predicted"/>
<evidence type="ECO:0000313" key="2">
    <source>
        <dbReference type="EMBL" id="TKA31962.1"/>
    </source>
</evidence>
<feature type="signal peptide" evidence="1">
    <location>
        <begin position="1"/>
        <end position="19"/>
    </location>
</feature>
<dbReference type="EMBL" id="NAJL01000006">
    <property type="protein sequence ID" value="TKA31962.1"/>
    <property type="molecule type" value="Genomic_DNA"/>
</dbReference>
<sequence length="240" mass="25298">MQPLPFLTLAASVPTLAVAALHNHFVSPPPLLASHFGNYSHNYAYALDDIITLEWQTYWTSVSATLQQDGNSSFQYLPNGRHIPRTQRLTWLVDVDGWFDPSTGNAFFVSVFNEGKNASAQEQFKSHYFNITTLPSLSNATLASTNATFYAPASSGSSGLSYPATKNATANFTKNGTNTPPLPTALATSQFSVSTASATSDGSATAIQPKIAGAPGAKGTKKGASIALVIAMVGMIFLGA</sequence>
<feature type="chain" id="PRO_5020520407" evidence="1">
    <location>
        <begin position="20"/>
        <end position="240"/>
    </location>
</feature>
<keyword evidence="1" id="KW-0732">Signal</keyword>
<reference evidence="2 3" key="1">
    <citation type="submission" date="2017-03" db="EMBL/GenBank/DDBJ databases">
        <title>Genomes of endolithic fungi from Antarctica.</title>
        <authorList>
            <person name="Coleine C."/>
            <person name="Masonjones S."/>
            <person name="Stajich J.E."/>
        </authorList>
    </citation>
    <scope>NUCLEOTIDE SEQUENCE [LARGE SCALE GENOMIC DNA]</scope>
    <source>
        <strain evidence="2 3">CCFEE 6315</strain>
    </source>
</reference>
<evidence type="ECO:0000313" key="3">
    <source>
        <dbReference type="Proteomes" id="UP000308549"/>
    </source>
</evidence>
<keyword evidence="3" id="KW-1185">Reference proteome</keyword>
<dbReference type="Proteomes" id="UP000308549">
    <property type="component" value="Unassembled WGS sequence"/>
</dbReference>
<organism evidence="2 3">
    <name type="scientific">Salinomyces thailandicus</name>
    <dbReference type="NCBI Taxonomy" id="706561"/>
    <lineage>
        <taxon>Eukaryota</taxon>
        <taxon>Fungi</taxon>
        <taxon>Dikarya</taxon>
        <taxon>Ascomycota</taxon>
        <taxon>Pezizomycotina</taxon>
        <taxon>Dothideomycetes</taxon>
        <taxon>Dothideomycetidae</taxon>
        <taxon>Mycosphaerellales</taxon>
        <taxon>Teratosphaeriaceae</taxon>
        <taxon>Salinomyces</taxon>
    </lineage>
</organism>
<protein>
    <submittedName>
        <fullName evidence="2">Uncharacterized protein</fullName>
    </submittedName>
</protein>
<evidence type="ECO:0000256" key="1">
    <source>
        <dbReference type="SAM" id="SignalP"/>
    </source>
</evidence>